<dbReference type="EMBL" id="IAAA01020461">
    <property type="protein sequence ID" value="LAA07945.1"/>
    <property type="molecule type" value="mRNA"/>
</dbReference>
<evidence type="ECO:0000256" key="8">
    <source>
        <dbReference type="ARBA" id="ARBA00022989"/>
    </source>
</evidence>
<sequence length="330" mass="37609">MGLCKCPKKKVTNQFCFEHRVNVCEHCMVTNHSKCVVQSYLQWLQDSDYNPNCSICKTELAEGDCIRLTCYHVFHWDCLNKYAVSLSPQTRPEEYVCPICNVSIFPQPNAVSPVADALRNVLMGVNWARAGLGYPALESSLLDENPHSNSMQFSSLRTPNDLPLESPKKPAPINISNSANHPSIDSVRPEPYGAAYTGYTNARKVYDSTEHGHYRPPQTDHDEDKYKRRSLFERLNRWFKSQSHTGKHRKRDPSIIYKRWMIIIVLGLIALCTLCILFLKWGRANADSDPLLDPHYNPNIRVEDIAIESHSVAAEVEKLKKVNIKELLPA</sequence>
<keyword evidence="8 11" id="KW-1133">Transmembrane helix</keyword>
<dbReference type="RefSeq" id="XP_042895251.1">
    <property type="nucleotide sequence ID" value="XM_043039317.2"/>
</dbReference>
<evidence type="ECO:0000256" key="9">
    <source>
        <dbReference type="ARBA" id="ARBA00023136"/>
    </source>
</evidence>
<keyword evidence="7 11" id="KW-0862">Zinc</keyword>
<organism evidence="13">
    <name type="scientific">Parasteatoda tepidariorum</name>
    <name type="common">Common house spider</name>
    <name type="synonym">Achaearanea tepidariorum</name>
    <dbReference type="NCBI Taxonomy" id="114398"/>
    <lineage>
        <taxon>Eukaryota</taxon>
        <taxon>Metazoa</taxon>
        <taxon>Ecdysozoa</taxon>
        <taxon>Arthropoda</taxon>
        <taxon>Chelicerata</taxon>
        <taxon>Arachnida</taxon>
        <taxon>Araneae</taxon>
        <taxon>Araneomorphae</taxon>
        <taxon>Entelegynae</taxon>
        <taxon>Araneoidea</taxon>
        <taxon>Theridiidae</taxon>
        <taxon>Parasteatoda</taxon>
    </lineage>
</organism>
<dbReference type="InterPro" id="IPR039043">
    <property type="entry name" value="ZFPL1"/>
</dbReference>
<dbReference type="InterPro" id="IPR013083">
    <property type="entry name" value="Znf_RING/FYVE/PHD"/>
</dbReference>
<dbReference type="GO" id="GO:0016020">
    <property type="term" value="C:membrane"/>
    <property type="evidence" value="ECO:0007669"/>
    <property type="project" value="UniProtKB-SubCell"/>
</dbReference>
<dbReference type="InterPro" id="IPR001841">
    <property type="entry name" value="Znf_RING"/>
</dbReference>
<evidence type="ECO:0000256" key="1">
    <source>
        <dbReference type="ARBA" id="ARBA00004167"/>
    </source>
</evidence>
<dbReference type="OMA" id="CEHCMVA"/>
<protein>
    <recommendedName>
        <fullName evidence="3 11">Zinc finger protein-like 1 homolog</fullName>
    </recommendedName>
</protein>
<accession>A0A2L2YII1</accession>
<dbReference type="SMART" id="SM00184">
    <property type="entry name" value="RING"/>
    <property type="match status" value="1"/>
</dbReference>
<evidence type="ECO:0000256" key="10">
    <source>
        <dbReference type="PROSITE-ProRule" id="PRU00175"/>
    </source>
</evidence>
<dbReference type="EMBL" id="IAAA01020463">
    <property type="protein sequence ID" value="LAA07951.1"/>
    <property type="molecule type" value="mRNA"/>
</dbReference>
<dbReference type="EMBL" id="IAAA01020462">
    <property type="protein sequence ID" value="LAA07947.1"/>
    <property type="molecule type" value="mRNA"/>
</dbReference>
<comment type="similarity">
    <text evidence="2 11">Belongs to the ZFPL1 family.</text>
</comment>
<dbReference type="CDD" id="cd16487">
    <property type="entry name" value="mRING-H2-C3DHC3_ZFPL1"/>
    <property type="match status" value="1"/>
</dbReference>
<dbReference type="SUPFAM" id="SSF57850">
    <property type="entry name" value="RING/U-box"/>
    <property type="match status" value="1"/>
</dbReference>
<feature type="transmembrane region" description="Helical" evidence="11">
    <location>
        <begin position="260"/>
        <end position="281"/>
    </location>
</feature>
<dbReference type="GO" id="GO:0008270">
    <property type="term" value="F:zinc ion binding"/>
    <property type="evidence" value="ECO:0007669"/>
    <property type="project" value="UniProtKB-UniRule"/>
</dbReference>
<evidence type="ECO:0000256" key="5">
    <source>
        <dbReference type="ARBA" id="ARBA00022723"/>
    </source>
</evidence>
<keyword evidence="6 10" id="KW-0863">Zinc-finger</keyword>
<dbReference type="InterPro" id="IPR058731">
    <property type="entry name" value="Znf-B_box_ZFPL1-like"/>
</dbReference>
<keyword evidence="5 11" id="KW-0479">Metal-binding</keyword>
<evidence type="ECO:0000256" key="4">
    <source>
        <dbReference type="ARBA" id="ARBA00022692"/>
    </source>
</evidence>
<dbReference type="PANTHER" id="PTHR12981:SF0">
    <property type="entry name" value="ZINC FINGER PROTEIN-LIKE 1"/>
    <property type="match status" value="1"/>
</dbReference>
<dbReference type="Pfam" id="PF25993">
    <property type="entry name" value="zf-B_box_ZFPL1"/>
    <property type="match status" value="1"/>
</dbReference>
<dbReference type="OrthoDB" id="1916590at2759"/>
<dbReference type="PANTHER" id="PTHR12981">
    <property type="entry name" value="ZINC FINGER PROTEIN-LIKE 1"/>
    <property type="match status" value="1"/>
</dbReference>
<evidence type="ECO:0000259" key="12">
    <source>
        <dbReference type="PROSITE" id="PS50089"/>
    </source>
</evidence>
<comment type="subcellular location">
    <subcellularLocation>
        <location evidence="1 11">Membrane</location>
        <topology evidence="1 11">Single-pass membrane protein</topology>
    </subcellularLocation>
</comment>
<evidence type="ECO:0000256" key="2">
    <source>
        <dbReference type="ARBA" id="ARBA00005561"/>
    </source>
</evidence>
<dbReference type="Pfam" id="PF25998">
    <property type="entry name" value="U-box_ZFPL1"/>
    <property type="match status" value="1"/>
</dbReference>
<evidence type="ECO:0000313" key="13">
    <source>
        <dbReference type="EMBL" id="LAA07951.1"/>
    </source>
</evidence>
<evidence type="ECO:0000256" key="7">
    <source>
        <dbReference type="ARBA" id="ARBA00022833"/>
    </source>
</evidence>
<dbReference type="EMBL" id="IAAA01020460">
    <property type="protein sequence ID" value="LAA07944.1"/>
    <property type="molecule type" value="mRNA"/>
</dbReference>
<dbReference type="GeneID" id="107455065"/>
<keyword evidence="4 11" id="KW-0812">Transmembrane</keyword>
<dbReference type="KEGG" id="ptep:107455065"/>
<keyword evidence="9 11" id="KW-0472">Membrane</keyword>
<proteinExistence type="evidence at transcript level"/>
<dbReference type="PROSITE" id="PS50089">
    <property type="entry name" value="ZF_RING_2"/>
    <property type="match status" value="1"/>
</dbReference>
<dbReference type="AlphaFoldDB" id="A0A2L2YII1"/>
<feature type="domain" description="RING-type" evidence="12">
    <location>
        <begin position="53"/>
        <end position="101"/>
    </location>
</feature>
<dbReference type="Gene3D" id="3.30.40.10">
    <property type="entry name" value="Zinc/RING finger domain, C3HC4 (zinc finger)"/>
    <property type="match status" value="1"/>
</dbReference>
<reference evidence="13" key="1">
    <citation type="journal article" date="2016" name="Mol. Ecol. Resour.">
        <title>Evaluation of the impact of RNA preservation methods of spiders for de novo transcriptome assembly.</title>
        <authorList>
            <person name="Kono N."/>
            <person name="Nakamura H."/>
            <person name="Ito Y."/>
            <person name="Tomita M."/>
            <person name="Arakawa K."/>
        </authorList>
    </citation>
    <scope>NUCLEOTIDE SEQUENCE</scope>
    <source>
        <tissue evidence="13">Whole body</tissue>
    </source>
</reference>
<evidence type="ECO:0000256" key="11">
    <source>
        <dbReference type="RuleBase" id="RU369078"/>
    </source>
</evidence>
<dbReference type="GO" id="GO:0005794">
    <property type="term" value="C:Golgi apparatus"/>
    <property type="evidence" value="ECO:0007669"/>
    <property type="project" value="TreeGrafter"/>
</dbReference>
<evidence type="ECO:0000256" key="6">
    <source>
        <dbReference type="ARBA" id="ARBA00022771"/>
    </source>
</evidence>
<evidence type="ECO:0000256" key="3">
    <source>
        <dbReference type="ARBA" id="ARBA00013701"/>
    </source>
</evidence>
<dbReference type="EMBL" id="IAAA01020459">
    <property type="protein sequence ID" value="LAA07941.1"/>
    <property type="molecule type" value="mRNA"/>
</dbReference>
<name>A0A2L2YII1_PARTP</name>
<dbReference type="InterPro" id="IPR058730">
    <property type="entry name" value="U-box_ZFPL1-like"/>
</dbReference>